<name>A0A5C7F5Z3_9BACI</name>
<dbReference type="PROSITE" id="PS50044">
    <property type="entry name" value="SIGMA54_3"/>
    <property type="match status" value="1"/>
</dbReference>
<evidence type="ECO:0000256" key="7">
    <source>
        <dbReference type="ARBA" id="ARBA00023125"/>
    </source>
</evidence>
<accession>A0A5C7F5Z3</accession>
<evidence type="ECO:0000256" key="5">
    <source>
        <dbReference type="ARBA" id="ARBA00023015"/>
    </source>
</evidence>
<keyword evidence="12" id="KW-1185">Reference proteome</keyword>
<evidence type="ECO:0000256" key="1">
    <source>
        <dbReference type="ARBA" id="ARBA00008798"/>
    </source>
</evidence>
<evidence type="ECO:0000313" key="11">
    <source>
        <dbReference type="EMBL" id="WWD79481.1"/>
    </source>
</evidence>
<evidence type="ECO:0000256" key="2">
    <source>
        <dbReference type="ARBA" id="ARBA00022478"/>
    </source>
</evidence>
<dbReference type="PROSITE" id="PS00718">
    <property type="entry name" value="SIGMA54_2"/>
    <property type="match status" value="1"/>
</dbReference>
<dbReference type="PANTHER" id="PTHR32248:SF4">
    <property type="entry name" value="RNA POLYMERASE SIGMA-54 FACTOR"/>
    <property type="match status" value="1"/>
</dbReference>
<organism evidence="11 12">
    <name type="scientific">Alkalicoccus halolimnae</name>
    <dbReference type="NCBI Taxonomy" id="1667239"/>
    <lineage>
        <taxon>Bacteria</taxon>
        <taxon>Bacillati</taxon>
        <taxon>Bacillota</taxon>
        <taxon>Bacilli</taxon>
        <taxon>Bacillales</taxon>
        <taxon>Bacillaceae</taxon>
        <taxon>Alkalicoccus</taxon>
    </lineage>
</organism>
<dbReference type="Pfam" id="PF00309">
    <property type="entry name" value="Sigma54_AID"/>
    <property type="match status" value="1"/>
</dbReference>
<dbReference type="PROSITE" id="PS00717">
    <property type="entry name" value="SIGMA54_1"/>
    <property type="match status" value="1"/>
</dbReference>
<dbReference type="GO" id="GO:0001216">
    <property type="term" value="F:DNA-binding transcription activator activity"/>
    <property type="evidence" value="ECO:0007669"/>
    <property type="project" value="InterPro"/>
</dbReference>
<feature type="domain" description="RNA polymerase sigma factor 54 core-binding" evidence="10">
    <location>
        <begin position="83"/>
        <end position="266"/>
    </location>
</feature>
<dbReference type="InterPro" id="IPR007046">
    <property type="entry name" value="RNA_pol_sigma_54_core-bd"/>
</dbReference>
<gene>
    <name evidence="11" type="primary">rpoN</name>
    <name evidence="11" type="ORF">FTX54_013930</name>
</gene>
<dbReference type="EMBL" id="CP144914">
    <property type="protein sequence ID" value="WWD79481.1"/>
    <property type="molecule type" value="Genomic_DNA"/>
</dbReference>
<keyword evidence="7" id="KW-0238">DNA-binding</keyword>
<proteinExistence type="inferred from homology"/>
<evidence type="ECO:0000256" key="3">
    <source>
        <dbReference type="ARBA" id="ARBA00022679"/>
    </source>
</evidence>
<keyword evidence="2" id="KW-0240">DNA-directed RNA polymerase</keyword>
<dbReference type="InterPro" id="IPR038709">
    <property type="entry name" value="RpoN_core-bd_sf"/>
</dbReference>
<dbReference type="PRINTS" id="PR00045">
    <property type="entry name" value="SIGMA54FCT"/>
</dbReference>
<keyword evidence="3" id="KW-0808">Transferase</keyword>
<dbReference type="PANTHER" id="PTHR32248">
    <property type="entry name" value="RNA POLYMERASE SIGMA-54 FACTOR"/>
    <property type="match status" value="1"/>
</dbReference>
<evidence type="ECO:0000259" key="10">
    <source>
        <dbReference type="Pfam" id="PF04963"/>
    </source>
</evidence>
<protein>
    <submittedName>
        <fullName evidence="11">RNA polymerase factor sigma-54</fullName>
    </submittedName>
</protein>
<dbReference type="OrthoDB" id="9814402at2"/>
<dbReference type="GO" id="GO:0006352">
    <property type="term" value="P:DNA-templated transcription initiation"/>
    <property type="evidence" value="ECO:0007669"/>
    <property type="project" value="InterPro"/>
</dbReference>
<dbReference type="GO" id="GO:0016987">
    <property type="term" value="F:sigma factor activity"/>
    <property type="evidence" value="ECO:0007669"/>
    <property type="project" value="UniProtKB-KW"/>
</dbReference>
<evidence type="ECO:0000256" key="4">
    <source>
        <dbReference type="ARBA" id="ARBA00022695"/>
    </source>
</evidence>
<dbReference type="Pfam" id="PF04552">
    <property type="entry name" value="Sigma54_DBD"/>
    <property type="match status" value="1"/>
</dbReference>
<dbReference type="NCBIfam" id="TIGR02395">
    <property type="entry name" value="rpoN_sigma"/>
    <property type="match status" value="1"/>
</dbReference>
<dbReference type="AlphaFoldDB" id="A0A5C7F5Z3"/>
<keyword evidence="6" id="KW-0731">Sigma factor</keyword>
<feature type="domain" description="RNA polymerase sigma factor 54 DNA-binding" evidence="9">
    <location>
        <begin position="278"/>
        <end position="438"/>
    </location>
</feature>
<dbReference type="InterPro" id="IPR000394">
    <property type="entry name" value="RNA_pol_sigma_54"/>
</dbReference>
<keyword evidence="4" id="KW-0548">Nucleotidyltransferase</keyword>
<dbReference type="Pfam" id="PF04963">
    <property type="entry name" value="Sigma54_CBD"/>
    <property type="match status" value="1"/>
</dbReference>
<dbReference type="GO" id="GO:0000428">
    <property type="term" value="C:DNA-directed RNA polymerase complex"/>
    <property type="evidence" value="ECO:0007669"/>
    <property type="project" value="UniProtKB-KW"/>
</dbReference>
<dbReference type="Proteomes" id="UP000321816">
    <property type="component" value="Chromosome"/>
</dbReference>
<evidence type="ECO:0000256" key="6">
    <source>
        <dbReference type="ARBA" id="ARBA00023082"/>
    </source>
</evidence>
<dbReference type="KEGG" id="ahal:FTX54_013930"/>
<evidence type="ECO:0000313" key="12">
    <source>
        <dbReference type="Proteomes" id="UP000321816"/>
    </source>
</evidence>
<dbReference type="PIRSF" id="PIRSF000774">
    <property type="entry name" value="RpoN"/>
    <property type="match status" value="1"/>
</dbReference>
<dbReference type="Gene3D" id="1.10.10.1330">
    <property type="entry name" value="RNA polymerase sigma-54 factor, core-binding domain"/>
    <property type="match status" value="1"/>
</dbReference>
<dbReference type="Gene3D" id="1.10.10.60">
    <property type="entry name" value="Homeodomain-like"/>
    <property type="match status" value="1"/>
</dbReference>
<evidence type="ECO:0000259" key="9">
    <source>
        <dbReference type="Pfam" id="PF04552"/>
    </source>
</evidence>
<dbReference type="InterPro" id="IPR007634">
    <property type="entry name" value="RNA_pol_sigma_54_DNA-bd"/>
</dbReference>
<comment type="similarity">
    <text evidence="1">Belongs to the sigma-54 factor family.</text>
</comment>
<evidence type="ECO:0000256" key="8">
    <source>
        <dbReference type="ARBA" id="ARBA00023163"/>
    </source>
</evidence>
<keyword evidence="5" id="KW-0805">Transcription regulation</keyword>
<dbReference type="RefSeq" id="WP_147804336.1">
    <property type="nucleotide sequence ID" value="NZ_CP144914.1"/>
</dbReference>
<dbReference type="GO" id="GO:0003677">
    <property type="term" value="F:DNA binding"/>
    <property type="evidence" value="ECO:0007669"/>
    <property type="project" value="UniProtKB-KW"/>
</dbReference>
<reference evidence="11 12" key="1">
    <citation type="submission" date="2024-01" db="EMBL/GenBank/DDBJ databases">
        <title>Complete Genome Sequence of Alkalicoccus halolimnae BZ-SZ-XJ29T, a Moderately Halophilic Bacterium Isolated from a Salt Lake.</title>
        <authorList>
            <person name="Zhao B."/>
        </authorList>
    </citation>
    <scope>NUCLEOTIDE SEQUENCE [LARGE SCALE GENOMIC DNA]</scope>
    <source>
        <strain evidence="11 12">BZ-SZ-XJ29</strain>
    </source>
</reference>
<sequence>MNMDFNLIQQQSMKLVMTNELRQAITMLQYSVHDLQEYLQEQQLENPLIELKEPDVTKSVEFKEMHRSGISQEEDVTPLDFLSNKEEGLQDYLLSQLRVLSLSKETYAAVSYLALSTDENGYLEADTRELAEELGEPEEKVSDALALLQQLEPAGVGARSLKECLLLQLERTPVRDRLAERIIENHLQLLADKQFKQIARQEEVDTADVQQAADFIQTLNPKPGAVFYQAPAEYVTPEVFVEKTSKGWSVRLNSSGLPRMFMNRQYQQLLQKKNEEVQQYLKQKQEQFQWIRRSIEQRQETILKVTQAIVEHQHEFLEYGPEFAKPLTLKMIADKLEIHESTVSRATTRKYVQTPRGLYELKYFFQSGIRKETGEGQSAERAKIYLKRLLDAEDKKKPLSDQKLSELLKNEHHIELSRRTVAKYREEMHIASSSRRKRFE</sequence>
<keyword evidence="8" id="KW-0804">Transcription</keyword>
<dbReference type="GO" id="GO:0016779">
    <property type="term" value="F:nucleotidyltransferase activity"/>
    <property type="evidence" value="ECO:0007669"/>
    <property type="project" value="UniProtKB-KW"/>
</dbReference>